<sequence>EKMIDPLGSLINGMFFALGTIIVSTIALYIGFKRGNKFFEQIIAWVVESWTKVKEEGIDGLTIDAKIKTKKKK</sequence>
<gene>
    <name evidence="2" type="ORF">S06H3_20092</name>
</gene>
<dbReference type="EMBL" id="BARV01010370">
    <property type="protein sequence ID" value="GAI11406.1"/>
    <property type="molecule type" value="Genomic_DNA"/>
</dbReference>
<reference evidence="2" key="1">
    <citation type="journal article" date="2014" name="Front. Microbiol.">
        <title>High frequency of phylogenetically diverse reductive dehalogenase-homologous genes in deep subseafloor sedimentary metagenomes.</title>
        <authorList>
            <person name="Kawai M."/>
            <person name="Futagami T."/>
            <person name="Toyoda A."/>
            <person name="Takaki Y."/>
            <person name="Nishi S."/>
            <person name="Hori S."/>
            <person name="Arai W."/>
            <person name="Tsubouchi T."/>
            <person name="Morono Y."/>
            <person name="Uchiyama I."/>
            <person name="Ito T."/>
            <person name="Fujiyama A."/>
            <person name="Inagaki F."/>
            <person name="Takami H."/>
        </authorList>
    </citation>
    <scope>NUCLEOTIDE SEQUENCE</scope>
    <source>
        <strain evidence="2">Expedition CK06-06</strain>
    </source>
</reference>
<keyword evidence="1" id="KW-0472">Membrane</keyword>
<keyword evidence="1" id="KW-1133">Transmembrane helix</keyword>
<dbReference type="AlphaFoldDB" id="X1M003"/>
<comment type="caution">
    <text evidence="2">The sequence shown here is derived from an EMBL/GenBank/DDBJ whole genome shotgun (WGS) entry which is preliminary data.</text>
</comment>
<protein>
    <submittedName>
        <fullName evidence="2">Uncharacterized protein</fullName>
    </submittedName>
</protein>
<evidence type="ECO:0000256" key="1">
    <source>
        <dbReference type="SAM" id="Phobius"/>
    </source>
</evidence>
<organism evidence="2">
    <name type="scientific">marine sediment metagenome</name>
    <dbReference type="NCBI Taxonomy" id="412755"/>
    <lineage>
        <taxon>unclassified sequences</taxon>
        <taxon>metagenomes</taxon>
        <taxon>ecological metagenomes</taxon>
    </lineage>
</organism>
<feature type="transmembrane region" description="Helical" evidence="1">
    <location>
        <begin position="12"/>
        <end position="32"/>
    </location>
</feature>
<feature type="non-terminal residue" evidence="2">
    <location>
        <position position="1"/>
    </location>
</feature>
<accession>X1M003</accession>
<proteinExistence type="predicted"/>
<keyword evidence="1" id="KW-0812">Transmembrane</keyword>
<name>X1M003_9ZZZZ</name>
<evidence type="ECO:0000313" key="2">
    <source>
        <dbReference type="EMBL" id="GAI11406.1"/>
    </source>
</evidence>